<sequence length="178" mass="18384">MVATTAVTPARAEGPVQPIQLQPTRRFAPAKGAMVRGAAGAEPRRYSLDQINILQPVSVTLIAPVGSGLKLVLSKVAAEPLRQAELDAKGLANLKFRTEGGFYAAVHGGPKPVPYQLLVLVGPEEKRKLPSILVPTSALSPATAPAGQGSTVPMAVWLGGAALAGGGLAALWLRRRSS</sequence>
<evidence type="ECO:0000313" key="3">
    <source>
        <dbReference type="Proteomes" id="UP001371218"/>
    </source>
</evidence>
<gene>
    <name evidence="2" type="ORF">AACH06_25350</name>
</gene>
<comment type="caution">
    <text evidence="2">The sequence shown here is derived from an EMBL/GenBank/DDBJ whole genome shotgun (WGS) entry which is preliminary data.</text>
</comment>
<keyword evidence="1" id="KW-1133">Transmembrane helix</keyword>
<evidence type="ECO:0008006" key="4">
    <source>
        <dbReference type="Google" id="ProtNLM"/>
    </source>
</evidence>
<evidence type="ECO:0000313" key="2">
    <source>
        <dbReference type="EMBL" id="MEK8034166.1"/>
    </source>
</evidence>
<dbReference type="EMBL" id="JBBUTG010000025">
    <property type="protein sequence ID" value="MEK8034166.1"/>
    <property type="molecule type" value="Genomic_DNA"/>
</dbReference>
<name>A0ABU9BW17_9BURK</name>
<accession>A0ABU9BW17</accession>
<organism evidence="2 3">
    <name type="scientific">Ideonella lacteola</name>
    <dbReference type="NCBI Taxonomy" id="2984193"/>
    <lineage>
        <taxon>Bacteria</taxon>
        <taxon>Pseudomonadati</taxon>
        <taxon>Pseudomonadota</taxon>
        <taxon>Betaproteobacteria</taxon>
        <taxon>Burkholderiales</taxon>
        <taxon>Sphaerotilaceae</taxon>
        <taxon>Ideonella</taxon>
    </lineage>
</organism>
<proteinExistence type="predicted"/>
<reference evidence="2 3" key="1">
    <citation type="submission" date="2024-04" db="EMBL/GenBank/DDBJ databases">
        <title>Novel species of the genus Ideonella isolated from streams.</title>
        <authorList>
            <person name="Lu H."/>
        </authorList>
    </citation>
    <scope>NUCLEOTIDE SEQUENCE [LARGE SCALE GENOMIC DNA]</scope>
    <source>
        <strain evidence="2 3">DXS29W</strain>
    </source>
</reference>
<feature type="transmembrane region" description="Helical" evidence="1">
    <location>
        <begin position="154"/>
        <end position="173"/>
    </location>
</feature>
<keyword evidence="1" id="KW-0812">Transmembrane</keyword>
<dbReference type="RefSeq" id="WP_341428594.1">
    <property type="nucleotide sequence ID" value="NZ_JBBUTG010000025.1"/>
</dbReference>
<dbReference type="Proteomes" id="UP001371218">
    <property type="component" value="Unassembled WGS sequence"/>
</dbReference>
<protein>
    <recommendedName>
        <fullName evidence="4">LPXTG cell wall anchor domain-containing protein</fullName>
    </recommendedName>
</protein>
<evidence type="ECO:0000256" key="1">
    <source>
        <dbReference type="SAM" id="Phobius"/>
    </source>
</evidence>
<keyword evidence="3" id="KW-1185">Reference proteome</keyword>
<keyword evidence="1" id="KW-0472">Membrane</keyword>